<organism evidence="2 3">
    <name type="scientific">Panagrolaimus davidi</name>
    <dbReference type="NCBI Taxonomy" id="227884"/>
    <lineage>
        <taxon>Eukaryota</taxon>
        <taxon>Metazoa</taxon>
        <taxon>Ecdysozoa</taxon>
        <taxon>Nematoda</taxon>
        <taxon>Chromadorea</taxon>
        <taxon>Rhabditida</taxon>
        <taxon>Tylenchina</taxon>
        <taxon>Panagrolaimomorpha</taxon>
        <taxon>Panagrolaimoidea</taxon>
        <taxon>Panagrolaimidae</taxon>
        <taxon>Panagrolaimus</taxon>
    </lineage>
</organism>
<proteinExistence type="predicted"/>
<evidence type="ECO:0000256" key="1">
    <source>
        <dbReference type="SAM" id="Phobius"/>
    </source>
</evidence>
<sequence length="142" mass="15797">MYDMIPNFPNISTTSCRGFGCVAKNQVVLYLNTKFCLAGINVISGIFLGIKIRYFVNGKFSILKTNRLLFVTLFCAILFDFIPHLTDYIVTQYFGIQFAALLGPYSVVVGSIDVGVCSIVYYITLKADIEVTIPIVKIMPIS</sequence>
<evidence type="ECO:0000313" key="3">
    <source>
        <dbReference type="WBParaSite" id="PDA_v2.g18485.t1"/>
    </source>
</evidence>
<feature type="transmembrane region" description="Helical" evidence="1">
    <location>
        <begin position="98"/>
        <end position="123"/>
    </location>
</feature>
<name>A0A914PKM2_9BILA</name>
<keyword evidence="1" id="KW-0812">Transmembrane</keyword>
<protein>
    <submittedName>
        <fullName evidence="3">Uncharacterized protein</fullName>
    </submittedName>
</protein>
<keyword evidence="2" id="KW-1185">Reference proteome</keyword>
<evidence type="ECO:0000313" key="2">
    <source>
        <dbReference type="Proteomes" id="UP000887578"/>
    </source>
</evidence>
<feature type="transmembrane region" description="Helical" evidence="1">
    <location>
        <begin position="37"/>
        <end position="56"/>
    </location>
</feature>
<accession>A0A914PKM2</accession>
<dbReference type="Proteomes" id="UP000887578">
    <property type="component" value="Unplaced"/>
</dbReference>
<keyword evidence="1" id="KW-1133">Transmembrane helix</keyword>
<reference evidence="3" key="1">
    <citation type="submission" date="2022-11" db="UniProtKB">
        <authorList>
            <consortium name="WormBaseParasite"/>
        </authorList>
    </citation>
    <scope>IDENTIFICATION</scope>
</reference>
<keyword evidence="1" id="KW-0472">Membrane</keyword>
<feature type="transmembrane region" description="Helical" evidence="1">
    <location>
        <begin position="68"/>
        <end position="86"/>
    </location>
</feature>
<dbReference type="AlphaFoldDB" id="A0A914PKM2"/>
<dbReference type="WBParaSite" id="PDA_v2.g18485.t1">
    <property type="protein sequence ID" value="PDA_v2.g18485.t1"/>
    <property type="gene ID" value="PDA_v2.g18485"/>
</dbReference>